<organism evidence="11 12">
    <name type="scientific">Hyalangium minutum</name>
    <dbReference type="NCBI Taxonomy" id="394096"/>
    <lineage>
        <taxon>Bacteria</taxon>
        <taxon>Pseudomonadati</taxon>
        <taxon>Myxococcota</taxon>
        <taxon>Myxococcia</taxon>
        <taxon>Myxococcales</taxon>
        <taxon>Cystobacterineae</taxon>
        <taxon>Archangiaceae</taxon>
        <taxon>Hyalangium</taxon>
    </lineage>
</organism>
<keyword evidence="9" id="KW-1133">Transmembrane helix</keyword>
<dbReference type="EC" id="2.7.11.1" evidence="1"/>
<dbReference type="FunFam" id="1.10.510.10:FF:000021">
    <property type="entry name" value="Serine/threonine protein kinase"/>
    <property type="match status" value="1"/>
</dbReference>
<evidence type="ECO:0000256" key="5">
    <source>
        <dbReference type="ARBA" id="ARBA00022777"/>
    </source>
</evidence>
<dbReference type="GO" id="GO:0004674">
    <property type="term" value="F:protein serine/threonine kinase activity"/>
    <property type="evidence" value="ECO:0007669"/>
    <property type="project" value="UniProtKB-KW"/>
</dbReference>
<dbReference type="OrthoDB" id="9801841at2"/>
<proteinExistence type="predicted"/>
<dbReference type="InterPro" id="IPR008271">
    <property type="entry name" value="Ser/Thr_kinase_AS"/>
</dbReference>
<dbReference type="Gene3D" id="1.25.40.10">
    <property type="entry name" value="Tetratricopeptide repeat domain"/>
    <property type="match status" value="5"/>
</dbReference>
<feature type="region of interest" description="Disordered" evidence="8">
    <location>
        <begin position="61"/>
        <end position="94"/>
    </location>
</feature>
<dbReference type="Proteomes" id="UP000028725">
    <property type="component" value="Unassembled WGS sequence"/>
</dbReference>
<comment type="caution">
    <text evidence="11">The sequence shown here is derived from an EMBL/GenBank/DDBJ whole genome shotgun (WGS) entry which is preliminary data.</text>
</comment>
<evidence type="ECO:0000259" key="10">
    <source>
        <dbReference type="PROSITE" id="PS50011"/>
    </source>
</evidence>
<dbReference type="SUPFAM" id="SSF48452">
    <property type="entry name" value="TPR-like"/>
    <property type="match status" value="3"/>
</dbReference>
<dbReference type="GO" id="GO:0005524">
    <property type="term" value="F:ATP binding"/>
    <property type="evidence" value="ECO:0007669"/>
    <property type="project" value="UniProtKB-UniRule"/>
</dbReference>
<dbReference type="InterPro" id="IPR011009">
    <property type="entry name" value="Kinase-like_dom_sf"/>
</dbReference>
<dbReference type="SUPFAM" id="SSF56112">
    <property type="entry name" value="Protein kinase-like (PK-like)"/>
    <property type="match status" value="1"/>
</dbReference>
<protein>
    <recommendedName>
        <fullName evidence="1">non-specific serine/threonine protein kinase</fullName>
        <ecNumber evidence="1">2.7.11.1</ecNumber>
    </recommendedName>
</protein>
<dbReference type="PANTHER" id="PTHR43289">
    <property type="entry name" value="MITOGEN-ACTIVATED PROTEIN KINASE KINASE KINASE 20-RELATED"/>
    <property type="match status" value="1"/>
</dbReference>
<evidence type="ECO:0000256" key="9">
    <source>
        <dbReference type="SAM" id="Phobius"/>
    </source>
</evidence>
<evidence type="ECO:0000313" key="11">
    <source>
        <dbReference type="EMBL" id="KFE71136.1"/>
    </source>
</evidence>
<evidence type="ECO:0000256" key="4">
    <source>
        <dbReference type="ARBA" id="ARBA00022741"/>
    </source>
</evidence>
<dbReference type="STRING" id="394096.DB31_3266"/>
<dbReference type="EMBL" id="JMCB01000002">
    <property type="protein sequence ID" value="KFE71136.1"/>
    <property type="molecule type" value="Genomic_DNA"/>
</dbReference>
<feature type="binding site" evidence="7">
    <location>
        <position position="130"/>
    </location>
    <ligand>
        <name>ATP</name>
        <dbReference type="ChEBI" id="CHEBI:30616"/>
    </ligand>
</feature>
<evidence type="ECO:0000256" key="8">
    <source>
        <dbReference type="SAM" id="MobiDB-lite"/>
    </source>
</evidence>
<gene>
    <name evidence="11" type="ORF">DB31_3266</name>
</gene>
<dbReference type="PROSITE" id="PS00108">
    <property type="entry name" value="PROTEIN_KINASE_ST"/>
    <property type="match status" value="1"/>
</dbReference>
<dbReference type="PROSITE" id="PS00107">
    <property type="entry name" value="PROTEIN_KINASE_ATP"/>
    <property type="match status" value="1"/>
</dbReference>
<sequence>MHPEYEDELHLALVEGVLSRDQVEPLRAEVVRLGRSPLDLLMERGQLSPETLSSLRGELHRQAPPAVAGQPQEPATQKPGAASQADSSSEPVFPLRNWDRYQPVRFLGQGGMGQVFLAYDPRLRRNVAIKFVREGSPELAQRFLSEARAQARVQHQRVCEMYEVGEAQSRAYIAMQYVEGRSLGQLAPELTLEQKILVMRDVCEGVHAAHRAGLIHRDLKPSNVLVERTEDGGLKPYVMDFGLARDWQGENTATGSVLGTPHYMAPEQARGEVSQLDRRVDVYSLGATLYQVLTGQPPFAGLNALEIVSRIQTEEPPSPRTLVPDLPVDLEAIVLKCLEKDRAARYDSARALAEDLERFLSGEPVLASSAGPLYRLRKKVRKHRVLVAVGTAATLVLGVAVGQAALARREVVERERLSRSFTERVERIEAMSRYSSMAPLHDTTADRQAIRQQMEELEAEVHAGGAQAEGPGDYAVGRALFALGDAEGARTQLEAAWQSGFREARVAYALALALGQLYQEQLLEVERLRSAPQREARRRELEQRYRDPALGYLKQSVQSGGAEVPSTEYVTALMAFYEGRYEDALTHLEKMGTLNPWFYEAPLLRGDILQARASRRLYQGDRAGALSDLETAGQAQALAADIGESEFAVYHAMARLQLTALTLELYGQGEVRPHYEKGLEALSRALTVIPDHFKARLLESRLHRRMVDQLTQQGAEVLPLLEKALAASRTAAALAPSQPQVHTELAFVFRRWALYRQSRGEDPSEQLREAAAALERIRPEERNSSFHSEMGNIFKVWADAEEQSGKDSLEHRGQAIDAYRAALQLDASQAETWSSLGTAYFKRGTSPHPRDADGDLEQAWTALERAQSIDPGNYVHYFYGGQVQEWRARRKYNRGRGVEPELEQALAQYRKGLAINSKLPQFHNLLGGALLWRAELTWEEGGDASLWLDQAQPAFEQARTVAPQQAFAYNGLGEVHAWRALFQLRAKQDPLPSGRAALEAYQQALDRAPRNAQSWTNMAKVRVSLALWALEQGRDPGPELDRATEALRQALSINPRMANALRYQGETLGIRARWLARQGQGRQGDFEAAATALQQAIGADPEWQEYRLSAAMLHREWGKWLAATGSDPTPVLRQGLAWIDESLASRPKWAHARAVRARLLLALAETSVEPPQQQAWKSEARKELEQALASNPHLVSEWGQSLVSRGLTP</sequence>
<dbReference type="PROSITE" id="PS50011">
    <property type="entry name" value="PROTEIN_KINASE_DOM"/>
    <property type="match status" value="1"/>
</dbReference>
<dbReference type="SMART" id="SM00220">
    <property type="entry name" value="S_TKc"/>
    <property type="match status" value="1"/>
</dbReference>
<keyword evidence="12" id="KW-1185">Reference proteome</keyword>
<dbReference type="InterPro" id="IPR017441">
    <property type="entry name" value="Protein_kinase_ATP_BS"/>
</dbReference>
<keyword evidence="3" id="KW-0808">Transferase</keyword>
<keyword evidence="9" id="KW-0812">Transmembrane</keyword>
<dbReference type="Gene3D" id="3.30.200.20">
    <property type="entry name" value="Phosphorylase Kinase, domain 1"/>
    <property type="match status" value="1"/>
</dbReference>
<dbReference type="CDD" id="cd14014">
    <property type="entry name" value="STKc_PknB_like"/>
    <property type="match status" value="1"/>
</dbReference>
<evidence type="ECO:0000256" key="1">
    <source>
        <dbReference type="ARBA" id="ARBA00012513"/>
    </source>
</evidence>
<evidence type="ECO:0000256" key="3">
    <source>
        <dbReference type="ARBA" id="ARBA00022679"/>
    </source>
</evidence>
<feature type="transmembrane region" description="Helical" evidence="9">
    <location>
        <begin position="385"/>
        <end position="406"/>
    </location>
</feature>
<evidence type="ECO:0000256" key="7">
    <source>
        <dbReference type="PROSITE-ProRule" id="PRU10141"/>
    </source>
</evidence>
<dbReference type="Pfam" id="PF00069">
    <property type="entry name" value="Pkinase"/>
    <property type="match status" value="1"/>
</dbReference>
<keyword evidence="6 7" id="KW-0067">ATP-binding</keyword>
<keyword evidence="4 7" id="KW-0547">Nucleotide-binding</keyword>
<keyword evidence="2" id="KW-0723">Serine/threonine-protein kinase</keyword>
<feature type="domain" description="Protein kinase" evidence="10">
    <location>
        <begin position="101"/>
        <end position="360"/>
    </location>
</feature>
<dbReference type="InterPro" id="IPR000719">
    <property type="entry name" value="Prot_kinase_dom"/>
</dbReference>
<dbReference type="AlphaFoldDB" id="A0A085WTX3"/>
<evidence type="ECO:0000313" key="12">
    <source>
        <dbReference type="Proteomes" id="UP000028725"/>
    </source>
</evidence>
<keyword evidence="5" id="KW-0418">Kinase</keyword>
<dbReference type="RefSeq" id="WP_044182697.1">
    <property type="nucleotide sequence ID" value="NZ_JMCB01000002.1"/>
</dbReference>
<dbReference type="PATRIC" id="fig|394096.3.peg.915"/>
<evidence type="ECO:0000256" key="6">
    <source>
        <dbReference type="ARBA" id="ARBA00022840"/>
    </source>
</evidence>
<dbReference type="InterPro" id="IPR011990">
    <property type="entry name" value="TPR-like_helical_dom_sf"/>
</dbReference>
<accession>A0A085WTX3</accession>
<reference evidence="11 12" key="1">
    <citation type="submission" date="2014-04" db="EMBL/GenBank/DDBJ databases">
        <title>Genome assembly of Hyalangium minutum DSM 14724.</title>
        <authorList>
            <person name="Sharma G."/>
            <person name="Subramanian S."/>
        </authorList>
    </citation>
    <scope>NUCLEOTIDE SEQUENCE [LARGE SCALE GENOMIC DNA]</scope>
    <source>
        <strain evidence="11 12">DSM 14724</strain>
    </source>
</reference>
<dbReference type="Gene3D" id="1.10.510.10">
    <property type="entry name" value="Transferase(Phosphotransferase) domain 1"/>
    <property type="match status" value="1"/>
</dbReference>
<evidence type="ECO:0000256" key="2">
    <source>
        <dbReference type="ARBA" id="ARBA00022527"/>
    </source>
</evidence>
<name>A0A085WTX3_9BACT</name>
<dbReference type="PANTHER" id="PTHR43289:SF34">
    <property type="entry name" value="SERINE_THREONINE-PROTEIN KINASE YBDM-RELATED"/>
    <property type="match status" value="1"/>
</dbReference>
<keyword evidence="9" id="KW-0472">Membrane</keyword>